<evidence type="ECO:0000313" key="3">
    <source>
        <dbReference type="EMBL" id="QDU87695.1"/>
    </source>
</evidence>
<dbReference type="PANTHER" id="PTHR16128">
    <property type="entry name" value="FAD/NAD(P)-BINDING OXIDOREDUCTASE FAMILY PROTEIN"/>
    <property type="match status" value="1"/>
</dbReference>
<dbReference type="KEGG" id="pnd:Pla175_10610"/>
<protein>
    <submittedName>
        <fullName evidence="3">Dehydrosqualene desaturase</fullName>
        <ecNumber evidence="3">1.3.8.2</ecNumber>
    </submittedName>
</protein>
<evidence type="ECO:0000256" key="1">
    <source>
        <dbReference type="SAM" id="SignalP"/>
    </source>
</evidence>
<keyword evidence="3" id="KW-0560">Oxidoreductase</keyword>
<dbReference type="AlphaFoldDB" id="A0A518D8B4"/>
<proteinExistence type="predicted"/>
<feature type="chain" id="PRO_5021889456" evidence="1">
    <location>
        <begin position="22"/>
        <end position="341"/>
    </location>
</feature>
<dbReference type="InterPro" id="IPR036188">
    <property type="entry name" value="FAD/NAD-bd_sf"/>
</dbReference>
<dbReference type="Gene3D" id="3.90.660.10">
    <property type="match status" value="1"/>
</dbReference>
<dbReference type="PANTHER" id="PTHR16128:SF5">
    <property type="entry name" value="FAD_NAD(P)-BINDING OXIDOREDUCTASE FAMILY PROTEIN"/>
    <property type="match status" value="1"/>
</dbReference>
<feature type="domain" description="Amine oxidase" evidence="2">
    <location>
        <begin position="115"/>
        <end position="327"/>
    </location>
</feature>
<dbReference type="Pfam" id="PF01593">
    <property type="entry name" value="Amino_oxidase"/>
    <property type="match status" value="1"/>
</dbReference>
<organism evidence="3 4">
    <name type="scientific">Pirellulimonas nuda</name>
    <dbReference type="NCBI Taxonomy" id="2528009"/>
    <lineage>
        <taxon>Bacteria</taxon>
        <taxon>Pseudomonadati</taxon>
        <taxon>Planctomycetota</taxon>
        <taxon>Planctomycetia</taxon>
        <taxon>Pirellulales</taxon>
        <taxon>Lacipirellulaceae</taxon>
        <taxon>Pirellulimonas</taxon>
    </lineage>
</organism>
<dbReference type="SUPFAM" id="SSF51905">
    <property type="entry name" value="FAD/NAD(P)-binding domain"/>
    <property type="match status" value="1"/>
</dbReference>
<sequence precursor="true">MARIGVIGAGLSGLTAAAALADAGHSVCVLDKGRGPGGRMSTRRAADGRQFDHGAQYFTVEDETFARAVSAWERAGVVETWEGIIGSIAPGQGLAAAAASAPKPRYVGVPSMNAVCKLMRERLGVAFGVRIASISRREMQWTLRDDLGDDRGEFDAVVIAVPAPQAALLLETSAPEMAESARRAKMRSCWAVMAACPDLLPIEFDGLFINGGPLAWAARDNSKPGRPAMESWVLHALGVWSDEHVDESQEQAGNVLVSEFLERMDLPASAIGSWTAHRWRYALPDPALPSRVLESAEGSLVACGDWCGGPRVEGAFLSGIAAAHQLLEQFDGTSLGSGDGI</sequence>
<keyword evidence="4" id="KW-1185">Reference proteome</keyword>
<keyword evidence="1" id="KW-0732">Signal</keyword>
<dbReference type="EMBL" id="CP036291">
    <property type="protein sequence ID" value="QDU87695.1"/>
    <property type="molecule type" value="Genomic_DNA"/>
</dbReference>
<name>A0A518D8B4_9BACT</name>
<feature type="signal peptide" evidence="1">
    <location>
        <begin position="1"/>
        <end position="21"/>
    </location>
</feature>
<accession>A0A518D8B4</accession>
<evidence type="ECO:0000259" key="2">
    <source>
        <dbReference type="Pfam" id="PF01593"/>
    </source>
</evidence>
<dbReference type="Gene3D" id="3.50.50.60">
    <property type="entry name" value="FAD/NAD(P)-binding domain"/>
    <property type="match status" value="1"/>
</dbReference>
<dbReference type="InterPro" id="IPR002937">
    <property type="entry name" value="Amino_oxidase"/>
</dbReference>
<dbReference type="RefSeq" id="WP_145281817.1">
    <property type="nucleotide sequence ID" value="NZ_CP036291.1"/>
</dbReference>
<evidence type="ECO:0000313" key="4">
    <source>
        <dbReference type="Proteomes" id="UP000317429"/>
    </source>
</evidence>
<reference evidence="3 4" key="1">
    <citation type="submission" date="2019-02" db="EMBL/GenBank/DDBJ databases">
        <title>Deep-cultivation of Planctomycetes and their phenomic and genomic characterization uncovers novel biology.</title>
        <authorList>
            <person name="Wiegand S."/>
            <person name="Jogler M."/>
            <person name="Boedeker C."/>
            <person name="Pinto D."/>
            <person name="Vollmers J."/>
            <person name="Rivas-Marin E."/>
            <person name="Kohn T."/>
            <person name="Peeters S.H."/>
            <person name="Heuer A."/>
            <person name="Rast P."/>
            <person name="Oberbeckmann S."/>
            <person name="Bunk B."/>
            <person name="Jeske O."/>
            <person name="Meyerdierks A."/>
            <person name="Storesund J.E."/>
            <person name="Kallscheuer N."/>
            <person name="Luecker S."/>
            <person name="Lage O.M."/>
            <person name="Pohl T."/>
            <person name="Merkel B.J."/>
            <person name="Hornburger P."/>
            <person name="Mueller R.-W."/>
            <person name="Bruemmer F."/>
            <person name="Labrenz M."/>
            <person name="Spormann A.M."/>
            <person name="Op den Camp H."/>
            <person name="Overmann J."/>
            <person name="Amann R."/>
            <person name="Jetten M.S.M."/>
            <person name="Mascher T."/>
            <person name="Medema M.H."/>
            <person name="Devos D.P."/>
            <person name="Kaster A.-K."/>
            <person name="Ovreas L."/>
            <person name="Rohde M."/>
            <person name="Galperin M.Y."/>
            <person name="Jogler C."/>
        </authorList>
    </citation>
    <scope>NUCLEOTIDE SEQUENCE [LARGE SCALE GENOMIC DNA]</scope>
    <source>
        <strain evidence="3 4">Pla175</strain>
    </source>
</reference>
<dbReference type="EC" id="1.3.8.2" evidence="3"/>
<dbReference type="OrthoDB" id="5792777at2"/>
<dbReference type="Pfam" id="PF13450">
    <property type="entry name" value="NAD_binding_8"/>
    <property type="match status" value="1"/>
</dbReference>
<dbReference type="GO" id="GO:0102223">
    <property type="term" value="F:4,4'-diapophytoene desaturase (4,4'-diaponeurosporene-forming)"/>
    <property type="evidence" value="ECO:0007669"/>
    <property type="project" value="UniProtKB-EC"/>
</dbReference>
<dbReference type="Proteomes" id="UP000317429">
    <property type="component" value="Chromosome"/>
</dbReference>
<gene>
    <name evidence="3" type="primary">crtN</name>
    <name evidence="3" type="ORF">Pla175_10610</name>
</gene>